<reference evidence="1 2" key="1">
    <citation type="submission" date="2021-01" db="EMBL/GenBank/DDBJ databases">
        <title>Whole genome shotgun sequence of Actinoplanes deccanensis NBRC 13994.</title>
        <authorList>
            <person name="Komaki H."/>
            <person name="Tamura T."/>
        </authorList>
    </citation>
    <scope>NUCLEOTIDE SEQUENCE [LARGE SCALE GENOMIC DNA]</scope>
    <source>
        <strain evidence="1 2">NBRC 13994</strain>
    </source>
</reference>
<keyword evidence="2" id="KW-1185">Reference proteome</keyword>
<dbReference type="Proteomes" id="UP000609879">
    <property type="component" value="Unassembled WGS sequence"/>
</dbReference>
<comment type="caution">
    <text evidence="1">The sequence shown here is derived from an EMBL/GenBank/DDBJ whole genome shotgun (WGS) entry which is preliminary data.</text>
</comment>
<gene>
    <name evidence="1" type="ORF">Ade02nite_21150</name>
</gene>
<evidence type="ECO:0000313" key="1">
    <source>
        <dbReference type="EMBL" id="GID73474.1"/>
    </source>
</evidence>
<organism evidence="1 2">
    <name type="scientific">Paractinoplanes deccanensis</name>
    <dbReference type="NCBI Taxonomy" id="113561"/>
    <lineage>
        <taxon>Bacteria</taxon>
        <taxon>Bacillati</taxon>
        <taxon>Actinomycetota</taxon>
        <taxon>Actinomycetes</taxon>
        <taxon>Micromonosporales</taxon>
        <taxon>Micromonosporaceae</taxon>
        <taxon>Paractinoplanes</taxon>
    </lineage>
</organism>
<name>A0ABQ3Y0F1_9ACTN</name>
<evidence type="ECO:0000313" key="2">
    <source>
        <dbReference type="Proteomes" id="UP000609879"/>
    </source>
</evidence>
<sequence>MSTGTCEHQLKVRLLGADPRLWQCSTAETVSVVGCGALFVEGRSWRAEPKWIPTSATSATDFACAACLDGKCTSVDVQPCRECGTGSTRASAEVSA</sequence>
<protein>
    <submittedName>
        <fullName evidence="1">Uncharacterized protein</fullName>
    </submittedName>
</protein>
<dbReference type="RefSeq" id="WP_203761392.1">
    <property type="nucleotide sequence ID" value="NZ_BAAABO010000029.1"/>
</dbReference>
<proteinExistence type="predicted"/>
<dbReference type="EMBL" id="BOMI01000033">
    <property type="protein sequence ID" value="GID73474.1"/>
    <property type="molecule type" value="Genomic_DNA"/>
</dbReference>
<accession>A0ABQ3Y0F1</accession>